<dbReference type="InterPro" id="IPR018959">
    <property type="entry name" value="DUF1989"/>
</dbReference>
<organism evidence="2 3">
    <name type="scientific">Desulfovibrio legallii</name>
    <dbReference type="NCBI Taxonomy" id="571438"/>
    <lineage>
        <taxon>Bacteria</taxon>
        <taxon>Pseudomonadati</taxon>
        <taxon>Thermodesulfobacteriota</taxon>
        <taxon>Desulfovibrionia</taxon>
        <taxon>Desulfovibrionales</taxon>
        <taxon>Desulfovibrionaceae</taxon>
        <taxon>Desulfovibrio</taxon>
    </lineage>
</organism>
<dbReference type="RefSeq" id="WP_092155246.1">
    <property type="nucleotide sequence ID" value="NZ_FNBX01000024.1"/>
</dbReference>
<sequence>MPSQLIEVPAYHGKAVRLKKGQKLKIINTHGSQVVDFWVFNAEDMHEFMSMEHARVYLMQIMPKVGDDLVTNKRRPIVRLVEDTTPGLHDMLFAACDVYRYQLQGYAGYHRNCTDNFHEALAELGLQAPELPQPINLFMNVPIVDGYKMVVEPPVSRPGQYVTFAAALDAVAVMTSCSQDMVPVNGAGCTPQPVHFVVED</sequence>
<evidence type="ECO:0000259" key="1">
    <source>
        <dbReference type="Pfam" id="PF09347"/>
    </source>
</evidence>
<protein>
    <recommendedName>
        <fullName evidence="1">DUF1989 domain-containing protein</fullName>
    </recommendedName>
</protein>
<keyword evidence="3" id="KW-1185">Reference proteome</keyword>
<dbReference type="EMBL" id="FNBX01000024">
    <property type="protein sequence ID" value="SDG02269.1"/>
    <property type="molecule type" value="Genomic_DNA"/>
</dbReference>
<dbReference type="PANTHER" id="PTHR31527:SF0">
    <property type="entry name" value="RE64534P"/>
    <property type="match status" value="1"/>
</dbReference>
<dbReference type="PANTHER" id="PTHR31527">
    <property type="entry name" value="RE64534P"/>
    <property type="match status" value="1"/>
</dbReference>
<dbReference type="Pfam" id="PF09347">
    <property type="entry name" value="DUF1989"/>
    <property type="match status" value="1"/>
</dbReference>
<proteinExistence type="predicted"/>
<gene>
    <name evidence="2" type="ORF">SAMN05192586_12418</name>
</gene>
<dbReference type="AlphaFoldDB" id="A0A1G7QWK5"/>
<reference evidence="3" key="1">
    <citation type="submission" date="2016-10" db="EMBL/GenBank/DDBJ databases">
        <authorList>
            <person name="Varghese N."/>
            <person name="Submissions S."/>
        </authorList>
    </citation>
    <scope>NUCLEOTIDE SEQUENCE [LARGE SCALE GENOMIC DNA]</scope>
    <source>
        <strain evidence="3">KHC7</strain>
    </source>
</reference>
<evidence type="ECO:0000313" key="3">
    <source>
        <dbReference type="Proteomes" id="UP000199355"/>
    </source>
</evidence>
<name>A0A1G7QWK5_9BACT</name>
<evidence type="ECO:0000313" key="2">
    <source>
        <dbReference type="EMBL" id="SDG02269.1"/>
    </source>
</evidence>
<dbReference type="STRING" id="571438.SAMN05192586_12418"/>
<feature type="domain" description="DUF1989" evidence="1">
    <location>
        <begin position="7"/>
        <end position="170"/>
    </location>
</feature>
<dbReference type="OrthoDB" id="9772660at2"/>
<accession>A0A1G7QWK5</accession>
<dbReference type="Proteomes" id="UP000199355">
    <property type="component" value="Unassembled WGS sequence"/>
</dbReference>